<dbReference type="PROSITE" id="PS51384">
    <property type="entry name" value="FAD_FR"/>
    <property type="match status" value="1"/>
</dbReference>
<keyword evidence="3 10" id="KW-0812">Transmembrane</keyword>
<evidence type="ECO:0000256" key="8">
    <source>
        <dbReference type="ARBA" id="ARBA00023065"/>
    </source>
</evidence>
<evidence type="ECO:0000259" key="11">
    <source>
        <dbReference type="PROSITE" id="PS51384"/>
    </source>
</evidence>
<keyword evidence="9 10" id="KW-0472">Membrane</keyword>
<feature type="transmembrane region" description="Helical" evidence="10">
    <location>
        <begin position="105"/>
        <end position="123"/>
    </location>
</feature>
<evidence type="ECO:0000256" key="1">
    <source>
        <dbReference type="ARBA" id="ARBA00004141"/>
    </source>
</evidence>
<keyword evidence="8" id="KW-0406">Ion transport</keyword>
<dbReference type="InterPro" id="IPR050369">
    <property type="entry name" value="RBOH/FRE"/>
</dbReference>
<feature type="transmembrane region" description="Helical" evidence="10">
    <location>
        <begin position="205"/>
        <end position="225"/>
    </location>
</feature>
<protein>
    <recommendedName>
        <fullName evidence="11">FAD-binding FR-type domain-containing protein</fullName>
    </recommendedName>
</protein>
<gene>
    <name evidence="12" type="ORF">WICPIJ_000276</name>
</gene>
<dbReference type="CDD" id="cd06186">
    <property type="entry name" value="NOX_Duox_like_FAD_NADP"/>
    <property type="match status" value="1"/>
</dbReference>
<dbReference type="GO" id="GO:0005886">
    <property type="term" value="C:plasma membrane"/>
    <property type="evidence" value="ECO:0007669"/>
    <property type="project" value="TreeGrafter"/>
</dbReference>
<evidence type="ECO:0000256" key="9">
    <source>
        <dbReference type="ARBA" id="ARBA00023136"/>
    </source>
</evidence>
<keyword evidence="6 10" id="KW-1133">Transmembrane helix</keyword>
<evidence type="ECO:0000256" key="6">
    <source>
        <dbReference type="ARBA" id="ARBA00022989"/>
    </source>
</evidence>
<reference evidence="12" key="2">
    <citation type="submission" date="2021-01" db="EMBL/GenBank/DDBJ databases">
        <authorList>
            <person name="Schikora-Tamarit M.A."/>
        </authorList>
    </citation>
    <scope>NUCLEOTIDE SEQUENCE</scope>
    <source>
        <strain evidence="12">CBS2887</strain>
    </source>
</reference>
<dbReference type="InterPro" id="IPR017938">
    <property type="entry name" value="Riboflavin_synthase-like_b-brl"/>
</dbReference>
<dbReference type="InterPro" id="IPR017927">
    <property type="entry name" value="FAD-bd_FR_type"/>
</dbReference>
<dbReference type="Pfam" id="PF08022">
    <property type="entry name" value="FAD_binding_8"/>
    <property type="match status" value="1"/>
</dbReference>
<evidence type="ECO:0000313" key="13">
    <source>
        <dbReference type="Proteomes" id="UP000774326"/>
    </source>
</evidence>
<feature type="transmembrane region" description="Helical" evidence="10">
    <location>
        <begin position="173"/>
        <end position="193"/>
    </location>
</feature>
<dbReference type="OrthoDB" id="17725at2759"/>
<dbReference type="Pfam" id="PF01794">
    <property type="entry name" value="Ferric_reduct"/>
    <property type="match status" value="1"/>
</dbReference>
<evidence type="ECO:0000256" key="10">
    <source>
        <dbReference type="SAM" id="Phobius"/>
    </source>
</evidence>
<evidence type="ECO:0000256" key="5">
    <source>
        <dbReference type="ARBA" id="ARBA00022982"/>
    </source>
</evidence>
<dbReference type="AlphaFoldDB" id="A0A9P8QH11"/>
<accession>A0A9P8QH11</accession>
<dbReference type="SUPFAM" id="SSF63380">
    <property type="entry name" value="Riboflavin synthase domain-like"/>
    <property type="match status" value="1"/>
</dbReference>
<dbReference type="InterPro" id="IPR013130">
    <property type="entry name" value="Fe3_Rdtase_TM_dom"/>
</dbReference>
<dbReference type="PANTHER" id="PTHR11972">
    <property type="entry name" value="NADPH OXIDASE"/>
    <property type="match status" value="1"/>
</dbReference>
<keyword evidence="8" id="KW-0813">Transport</keyword>
<organism evidence="12 13">
    <name type="scientific">Wickerhamomyces pijperi</name>
    <name type="common">Yeast</name>
    <name type="synonym">Pichia pijperi</name>
    <dbReference type="NCBI Taxonomy" id="599730"/>
    <lineage>
        <taxon>Eukaryota</taxon>
        <taxon>Fungi</taxon>
        <taxon>Dikarya</taxon>
        <taxon>Ascomycota</taxon>
        <taxon>Saccharomycotina</taxon>
        <taxon>Saccharomycetes</taxon>
        <taxon>Phaffomycetales</taxon>
        <taxon>Wickerhamomycetaceae</taxon>
        <taxon>Wickerhamomyces</taxon>
    </lineage>
</organism>
<comment type="subcellular location">
    <subcellularLocation>
        <location evidence="1">Membrane</location>
        <topology evidence="1">Multi-pass membrane protein</topology>
    </subcellularLocation>
</comment>
<evidence type="ECO:0000313" key="12">
    <source>
        <dbReference type="EMBL" id="KAH3688737.1"/>
    </source>
</evidence>
<dbReference type="InterPro" id="IPR013112">
    <property type="entry name" value="FAD-bd_8"/>
</dbReference>
<proteinExistence type="predicted"/>
<sequence>MTTPAPAPTVPPHFRIPDPFLKDHDLIYKHIGFTKRITWNYQYFLIGVILFYYLLYHLIKFYQIRTKSKTNNGKLSDTSKRFKVWLISAPTNVILKSWFVSNSNLLIIGIYYVINLFVLLYNLPLDDSFNFALRSGLVAGSNLPLLYMIPLKNGPLLYLLNQSYENIIVFHKFVGGFVLLMSGLHMGGFLYTLNWDFAWIDSRSVTGFKSIFWFILIALTSIGFVRTRYYEVFKFVHYLSFFMFLPIFYRHHYVCKPFVTVIVVCLAGDRLVTWWSKLWCFQCYVDTNVNSELMLIRINTDISELSPVQKLCSYILFKFNSSKFRYNISNHLFITIPQISIIQSHPFTIASSPELDPDHILLIVKIHKGFTSKLSNHANLNPNQPLTCFINGPYGKSFDHLPQIAEEEGVNQDELEPLIHHQKSDLKHYSALSTDGPSLHPEAAAAAAAAVNQYEKIILIAGGAGISLIYPML</sequence>
<keyword evidence="5" id="KW-0249">Electron transport</keyword>
<dbReference type="Proteomes" id="UP000774326">
    <property type="component" value="Unassembled WGS sequence"/>
</dbReference>
<feature type="non-terminal residue" evidence="12">
    <location>
        <position position="473"/>
    </location>
</feature>
<dbReference type="EMBL" id="JAEUBG010000175">
    <property type="protein sequence ID" value="KAH3688737.1"/>
    <property type="molecule type" value="Genomic_DNA"/>
</dbReference>
<evidence type="ECO:0000256" key="2">
    <source>
        <dbReference type="ARBA" id="ARBA00022630"/>
    </source>
</evidence>
<keyword evidence="2" id="KW-0285">Flavoprotein</keyword>
<feature type="transmembrane region" description="Helical" evidence="10">
    <location>
        <begin position="232"/>
        <end position="249"/>
    </location>
</feature>
<evidence type="ECO:0000256" key="4">
    <source>
        <dbReference type="ARBA" id="ARBA00022827"/>
    </source>
</evidence>
<reference evidence="12" key="1">
    <citation type="journal article" date="2021" name="Open Biol.">
        <title>Shared evolutionary footprints suggest mitochondrial oxidative damage underlies multiple complex I losses in fungi.</title>
        <authorList>
            <person name="Schikora-Tamarit M.A."/>
            <person name="Marcet-Houben M."/>
            <person name="Nosek J."/>
            <person name="Gabaldon T."/>
        </authorList>
    </citation>
    <scope>NUCLEOTIDE SEQUENCE</scope>
    <source>
        <strain evidence="12">CBS2887</strain>
    </source>
</reference>
<keyword evidence="7" id="KW-0560">Oxidoreductase</keyword>
<keyword evidence="13" id="KW-1185">Reference proteome</keyword>
<dbReference type="GO" id="GO:0033215">
    <property type="term" value="P:reductive iron assimilation"/>
    <property type="evidence" value="ECO:0007669"/>
    <property type="project" value="TreeGrafter"/>
</dbReference>
<name>A0A9P8QH11_WICPI</name>
<feature type="domain" description="FAD-binding FR-type" evidence="11">
    <location>
        <begin position="276"/>
        <end position="400"/>
    </location>
</feature>
<evidence type="ECO:0000256" key="7">
    <source>
        <dbReference type="ARBA" id="ARBA00023002"/>
    </source>
</evidence>
<keyword evidence="4" id="KW-0274">FAD</keyword>
<feature type="transmembrane region" description="Helical" evidence="10">
    <location>
        <begin position="41"/>
        <end position="59"/>
    </location>
</feature>
<feature type="transmembrane region" description="Helical" evidence="10">
    <location>
        <begin position="143"/>
        <end position="161"/>
    </location>
</feature>
<dbReference type="GO" id="GO:0000293">
    <property type="term" value="F:ferric-chelate reductase activity"/>
    <property type="evidence" value="ECO:0007669"/>
    <property type="project" value="TreeGrafter"/>
</dbReference>
<comment type="caution">
    <text evidence="12">The sequence shown here is derived from an EMBL/GenBank/DDBJ whole genome shotgun (WGS) entry which is preliminary data.</text>
</comment>
<dbReference type="PANTHER" id="PTHR11972:SF178">
    <property type="entry name" value="FERRIC REDUCTASE TRANSMEMBRANE COMPONENT 8-RELATED"/>
    <property type="match status" value="1"/>
</dbReference>
<evidence type="ECO:0000256" key="3">
    <source>
        <dbReference type="ARBA" id="ARBA00022692"/>
    </source>
</evidence>